<dbReference type="GO" id="GO:0008448">
    <property type="term" value="F:N-acetylglucosamine-6-phosphate deacetylase activity"/>
    <property type="evidence" value="ECO:0007669"/>
    <property type="project" value="UniProtKB-EC"/>
</dbReference>
<gene>
    <name evidence="7" type="ORF">JOF53_008044</name>
</gene>
<organism evidence="7 8">
    <name type="scientific">Crossiella equi</name>
    <dbReference type="NCBI Taxonomy" id="130796"/>
    <lineage>
        <taxon>Bacteria</taxon>
        <taxon>Bacillati</taxon>
        <taxon>Actinomycetota</taxon>
        <taxon>Actinomycetes</taxon>
        <taxon>Pseudonocardiales</taxon>
        <taxon>Pseudonocardiaceae</taxon>
        <taxon>Crossiella</taxon>
    </lineage>
</organism>
<dbReference type="Proteomes" id="UP001519363">
    <property type="component" value="Unassembled WGS sequence"/>
</dbReference>
<proteinExistence type="inferred from homology"/>
<dbReference type="Gene3D" id="3.20.20.140">
    <property type="entry name" value="Metal-dependent hydrolases"/>
    <property type="match status" value="1"/>
</dbReference>
<dbReference type="InterPro" id="IPR003764">
    <property type="entry name" value="GlcNAc_6-P_deAcase"/>
</dbReference>
<protein>
    <submittedName>
        <fullName evidence="7">N-acetylglucosamine-6-phosphate deacetylase</fullName>
        <ecNumber evidence="7">3.5.1.25</ecNumber>
    </submittedName>
</protein>
<comment type="caution">
    <text evidence="7">The sequence shown here is derived from an EMBL/GenBank/DDBJ whole genome shotgun (WGS) entry which is preliminary data.</text>
</comment>
<dbReference type="InterPro" id="IPR011059">
    <property type="entry name" value="Metal-dep_hydrolase_composite"/>
</dbReference>
<name>A0ABS5AS05_9PSEU</name>
<evidence type="ECO:0000256" key="4">
    <source>
        <dbReference type="ARBA" id="ARBA00023277"/>
    </source>
</evidence>
<comment type="similarity">
    <text evidence="1 5">Belongs to the metallo-dependent hydrolases superfamily. NagA family.</text>
</comment>
<keyword evidence="8" id="KW-1185">Reference proteome</keyword>
<dbReference type="EMBL" id="JAGIOO010000001">
    <property type="protein sequence ID" value="MBP2479172.1"/>
    <property type="molecule type" value="Genomic_DNA"/>
</dbReference>
<evidence type="ECO:0000256" key="3">
    <source>
        <dbReference type="ARBA" id="ARBA00022801"/>
    </source>
</evidence>
<reference evidence="7 8" key="1">
    <citation type="submission" date="2021-03" db="EMBL/GenBank/DDBJ databases">
        <title>Sequencing the genomes of 1000 actinobacteria strains.</title>
        <authorList>
            <person name="Klenk H.-P."/>
        </authorList>
    </citation>
    <scope>NUCLEOTIDE SEQUENCE [LARGE SCALE GENOMIC DNA]</scope>
    <source>
        <strain evidence="7 8">DSM 44580</strain>
    </source>
</reference>
<dbReference type="RefSeq" id="WP_086789082.1">
    <property type="nucleotide sequence ID" value="NZ_JAGIOO010000001.1"/>
</dbReference>
<dbReference type="EC" id="3.5.1.25" evidence="7"/>
<dbReference type="InterPro" id="IPR006680">
    <property type="entry name" value="Amidohydro-rel"/>
</dbReference>
<dbReference type="Gene3D" id="2.30.40.10">
    <property type="entry name" value="Urease, subunit C, domain 1"/>
    <property type="match status" value="1"/>
</dbReference>
<evidence type="ECO:0000313" key="8">
    <source>
        <dbReference type="Proteomes" id="UP001519363"/>
    </source>
</evidence>
<evidence type="ECO:0000259" key="6">
    <source>
        <dbReference type="Pfam" id="PF01979"/>
    </source>
</evidence>
<accession>A0ABS5AS05</accession>
<keyword evidence="2" id="KW-0479">Metal-binding</keyword>
<evidence type="ECO:0000256" key="1">
    <source>
        <dbReference type="ARBA" id="ARBA00010716"/>
    </source>
</evidence>
<sequence>MDITGLDPGSGRGVRVRAEHGLITAVEDAPEVTGDWWLAPGLVDLQVNGFAGHDLNAPGVEVDTVLALTAALREHGVTTFAPTLVTAPEHRITRALAVIAQARRVSPAVRHAIPHVHVEGPHLSTEDGPRGAHDPAWMRPPRTEEFHRWQQACDGLVGMVTLSPHHPDSTAYIAELRRHGVHAAIGHTHCTPEQVEAAVEAGATVSTHLGNGAHAVLPRHPNYLWTQLAEDRLMAGFIADGHHLPAAALTAMLRAKGPHRSFLVSDSVALAGLPPGTYTTPVGGQVELTASGRLGKAGTPFLAGAARCLADGVAEVVALTGIGLAEALRLATENPARLLPPGTGAPRGVLRPGAAADLVRFRWAPGDHHLTFDKELV</sequence>
<feature type="domain" description="Amidohydrolase-related" evidence="6">
    <location>
        <begin position="38"/>
        <end position="361"/>
    </location>
</feature>
<dbReference type="PANTHER" id="PTHR11113:SF14">
    <property type="entry name" value="N-ACETYLGLUCOSAMINE-6-PHOSPHATE DEACETYLASE"/>
    <property type="match status" value="1"/>
</dbReference>
<keyword evidence="3 5" id="KW-0378">Hydrolase</keyword>
<dbReference type="InterPro" id="IPR032466">
    <property type="entry name" value="Metal_Hydrolase"/>
</dbReference>
<dbReference type="Pfam" id="PF01979">
    <property type="entry name" value="Amidohydro_1"/>
    <property type="match status" value="1"/>
</dbReference>
<keyword evidence="4 5" id="KW-0119">Carbohydrate metabolism</keyword>
<evidence type="ECO:0000313" key="7">
    <source>
        <dbReference type="EMBL" id="MBP2479172.1"/>
    </source>
</evidence>
<dbReference type="PIRSF" id="PIRSF038994">
    <property type="entry name" value="NagA"/>
    <property type="match status" value="1"/>
</dbReference>
<dbReference type="SUPFAM" id="SSF51556">
    <property type="entry name" value="Metallo-dependent hydrolases"/>
    <property type="match status" value="1"/>
</dbReference>
<evidence type="ECO:0000256" key="2">
    <source>
        <dbReference type="ARBA" id="ARBA00022723"/>
    </source>
</evidence>
<evidence type="ECO:0000256" key="5">
    <source>
        <dbReference type="PIRNR" id="PIRNR038994"/>
    </source>
</evidence>
<dbReference type="PANTHER" id="PTHR11113">
    <property type="entry name" value="N-ACETYLGLUCOSAMINE-6-PHOSPHATE DEACETYLASE"/>
    <property type="match status" value="1"/>
</dbReference>